<evidence type="ECO:0000259" key="1">
    <source>
        <dbReference type="PROSITE" id="PS50943"/>
    </source>
</evidence>
<evidence type="ECO:0000313" key="3">
    <source>
        <dbReference type="Proteomes" id="UP000667802"/>
    </source>
</evidence>
<proteinExistence type="predicted"/>
<gene>
    <name evidence="2" type="ORF">G7B40_010100</name>
</gene>
<dbReference type="Gene3D" id="1.10.260.40">
    <property type="entry name" value="lambda repressor-like DNA-binding domains"/>
    <property type="match status" value="1"/>
</dbReference>
<feature type="domain" description="HTH cro/C1-type" evidence="1">
    <location>
        <begin position="61"/>
        <end position="95"/>
    </location>
</feature>
<dbReference type="AlphaFoldDB" id="A0AAP5I536"/>
<dbReference type="Pfam" id="PF01381">
    <property type="entry name" value="HTH_3"/>
    <property type="match status" value="1"/>
</dbReference>
<keyword evidence="3" id="KW-1185">Reference proteome</keyword>
<accession>A0AAP5I536</accession>
<evidence type="ECO:0000313" key="2">
    <source>
        <dbReference type="EMBL" id="MDR9894916.1"/>
    </source>
</evidence>
<organism evidence="2 3">
    <name type="scientific">Aetokthonos hydrillicola Thurmond2011</name>
    <dbReference type="NCBI Taxonomy" id="2712845"/>
    <lineage>
        <taxon>Bacteria</taxon>
        <taxon>Bacillati</taxon>
        <taxon>Cyanobacteriota</taxon>
        <taxon>Cyanophyceae</taxon>
        <taxon>Nostocales</taxon>
        <taxon>Hapalosiphonaceae</taxon>
        <taxon>Aetokthonos</taxon>
    </lineage>
</organism>
<dbReference type="InterPro" id="IPR001387">
    <property type="entry name" value="Cro/C1-type_HTH"/>
</dbReference>
<dbReference type="PROSITE" id="PS50943">
    <property type="entry name" value="HTH_CROC1"/>
    <property type="match status" value="1"/>
</dbReference>
<dbReference type="InterPro" id="IPR010982">
    <property type="entry name" value="Lambda_DNA-bd_dom_sf"/>
</dbReference>
<protein>
    <submittedName>
        <fullName evidence="2">Helix-turn-helix domain-containing protein</fullName>
    </submittedName>
</protein>
<comment type="caution">
    <text evidence="2">The sequence shown here is derived from an EMBL/GenBank/DDBJ whole genome shotgun (WGS) entry which is preliminary data.</text>
</comment>
<sequence length="111" mass="12216">MTTESANIESKIVKEVIMVPLDWVVMIAWNKECGTNLRNLRGGRSRRDIAEGLSSLGVECSQEYIRKLELGEASSVSTKIVIALAKTLDVELVELIPVLRVELSKLIGGFS</sequence>
<dbReference type="EMBL" id="JAALHA020000003">
    <property type="protein sequence ID" value="MDR9894916.1"/>
    <property type="molecule type" value="Genomic_DNA"/>
</dbReference>
<name>A0AAP5I536_9CYAN</name>
<dbReference type="GO" id="GO:0003677">
    <property type="term" value="F:DNA binding"/>
    <property type="evidence" value="ECO:0007669"/>
    <property type="project" value="InterPro"/>
</dbReference>
<reference evidence="3" key="1">
    <citation type="journal article" date="2021" name="Science">
        <title>Hunting the eagle killer: A cyanobacterial neurotoxin causes vacuolar myelinopathy.</title>
        <authorList>
            <person name="Breinlinger S."/>
            <person name="Phillips T.J."/>
            <person name="Haram B.N."/>
            <person name="Mares J."/>
            <person name="Martinez Yerena J.A."/>
            <person name="Hrouzek P."/>
            <person name="Sobotka R."/>
            <person name="Henderson W.M."/>
            <person name="Schmieder P."/>
            <person name="Williams S.M."/>
            <person name="Lauderdale J.D."/>
            <person name="Wilde H.D."/>
            <person name="Gerrin W."/>
            <person name="Kust A."/>
            <person name="Washington J.W."/>
            <person name="Wagner C."/>
            <person name="Geier B."/>
            <person name="Liebeke M."/>
            <person name="Enke H."/>
            <person name="Niedermeyer T.H.J."/>
            <person name="Wilde S.B."/>
        </authorList>
    </citation>
    <scope>NUCLEOTIDE SEQUENCE [LARGE SCALE GENOMIC DNA]</scope>
    <source>
        <strain evidence="3">Thurmond2011</strain>
    </source>
</reference>
<dbReference type="SUPFAM" id="SSF47413">
    <property type="entry name" value="lambda repressor-like DNA-binding domains"/>
    <property type="match status" value="1"/>
</dbReference>
<dbReference type="Proteomes" id="UP000667802">
    <property type="component" value="Unassembled WGS sequence"/>
</dbReference>
<dbReference type="CDD" id="cd00093">
    <property type="entry name" value="HTH_XRE"/>
    <property type="match status" value="1"/>
</dbReference>